<evidence type="ECO:0000259" key="6">
    <source>
        <dbReference type="Pfam" id="PF01699"/>
    </source>
</evidence>
<proteinExistence type="predicted"/>
<evidence type="ECO:0000256" key="1">
    <source>
        <dbReference type="ARBA" id="ARBA00004141"/>
    </source>
</evidence>
<dbReference type="Gene3D" id="1.20.1420.30">
    <property type="entry name" value="NCX, central ion-binding region"/>
    <property type="match status" value="1"/>
</dbReference>
<feature type="transmembrane region" description="Helical" evidence="5">
    <location>
        <begin position="39"/>
        <end position="63"/>
    </location>
</feature>
<dbReference type="AlphaFoldDB" id="A0A0G0JAB5"/>
<dbReference type="GO" id="GO:0005886">
    <property type="term" value="C:plasma membrane"/>
    <property type="evidence" value="ECO:0007669"/>
    <property type="project" value="TreeGrafter"/>
</dbReference>
<feature type="domain" description="Sodium/calcium exchanger membrane region" evidence="6">
    <location>
        <begin position="6"/>
        <end position="144"/>
    </location>
</feature>
<keyword evidence="3 5" id="KW-1133">Transmembrane helix</keyword>
<feature type="transmembrane region" description="Helical" evidence="5">
    <location>
        <begin position="105"/>
        <end position="122"/>
    </location>
</feature>
<evidence type="ECO:0000256" key="5">
    <source>
        <dbReference type="SAM" id="Phobius"/>
    </source>
</evidence>
<evidence type="ECO:0000313" key="7">
    <source>
        <dbReference type="EMBL" id="KKQ25136.1"/>
    </source>
</evidence>
<evidence type="ECO:0000256" key="2">
    <source>
        <dbReference type="ARBA" id="ARBA00022692"/>
    </source>
</evidence>
<dbReference type="Proteomes" id="UP000034917">
    <property type="component" value="Unassembled WGS sequence"/>
</dbReference>
<dbReference type="GO" id="GO:0006874">
    <property type="term" value="P:intracellular calcium ion homeostasis"/>
    <property type="evidence" value="ECO:0007669"/>
    <property type="project" value="TreeGrafter"/>
</dbReference>
<gene>
    <name evidence="7" type="ORF">US40_C0011G0021</name>
</gene>
<feature type="transmembrane region" description="Helical" evidence="5">
    <location>
        <begin position="267"/>
        <end position="283"/>
    </location>
</feature>
<dbReference type="InterPro" id="IPR004481">
    <property type="entry name" value="K/Na/Ca-exchanger"/>
</dbReference>
<dbReference type="Pfam" id="PF01699">
    <property type="entry name" value="Na_Ca_ex"/>
    <property type="match status" value="2"/>
</dbReference>
<sequence length="313" mass="35215">MIFFQVFFYFVSFLILWYCSGVIITSVERFAQKLKLSAFTVSFFILGILTSVPEFSVGINSIIDKTPDVFVGNLIGASLTLFIFVIPILAVFGKGVKMTHQMTEHDMIFALLVVAAPIFLIADNVLTRTESVFLILIYIILVYFIEKKKALVTAIKEMKHLGEKSMLINWLELILAVVIIFLTSRFIVNQTIYFSDYFHLSSFIISIVFLSIGTNLPEISLAVRSVIEGKKEVALGDYLGSAAANTLLFGILTFINGDRINVSNYSLRTLILTLFGLGVFYVFSQSKKEISQKEGKVLLLIYLLFIITQILFP</sequence>
<feature type="transmembrane region" description="Helical" evidence="5">
    <location>
        <begin position="235"/>
        <end position="255"/>
    </location>
</feature>
<comment type="caution">
    <text evidence="7">The sequence shown here is derived from an EMBL/GenBank/DDBJ whole genome shotgun (WGS) entry which is preliminary data.</text>
</comment>
<comment type="subcellular location">
    <subcellularLocation>
        <location evidence="1">Membrane</location>
        <topology evidence="1">Multi-pass membrane protein</topology>
    </subcellularLocation>
</comment>
<feature type="transmembrane region" description="Helical" evidence="5">
    <location>
        <begin position="6"/>
        <end position="27"/>
    </location>
</feature>
<feature type="transmembrane region" description="Helical" evidence="5">
    <location>
        <begin position="200"/>
        <end position="223"/>
    </location>
</feature>
<protein>
    <submittedName>
        <fullName evidence="7">Na+/Ca+ antiporter, CaCA family</fullName>
    </submittedName>
</protein>
<dbReference type="GO" id="GO:0005262">
    <property type="term" value="F:calcium channel activity"/>
    <property type="evidence" value="ECO:0007669"/>
    <property type="project" value="TreeGrafter"/>
</dbReference>
<name>A0A0G0JAB5_9BACT</name>
<evidence type="ECO:0000313" key="8">
    <source>
        <dbReference type="Proteomes" id="UP000034917"/>
    </source>
</evidence>
<dbReference type="EMBL" id="LBSV01000011">
    <property type="protein sequence ID" value="KKQ25136.1"/>
    <property type="molecule type" value="Genomic_DNA"/>
</dbReference>
<evidence type="ECO:0000256" key="4">
    <source>
        <dbReference type="ARBA" id="ARBA00023136"/>
    </source>
</evidence>
<feature type="transmembrane region" description="Helical" evidence="5">
    <location>
        <begin position="166"/>
        <end position="188"/>
    </location>
</feature>
<feature type="domain" description="Sodium/calcium exchanger membrane region" evidence="6">
    <location>
        <begin position="170"/>
        <end position="310"/>
    </location>
</feature>
<dbReference type="InterPro" id="IPR044880">
    <property type="entry name" value="NCX_ion-bd_dom_sf"/>
</dbReference>
<reference evidence="7 8" key="1">
    <citation type="journal article" date="2015" name="Nature">
        <title>rRNA introns, odd ribosomes, and small enigmatic genomes across a large radiation of phyla.</title>
        <authorList>
            <person name="Brown C.T."/>
            <person name="Hug L.A."/>
            <person name="Thomas B.C."/>
            <person name="Sharon I."/>
            <person name="Castelle C.J."/>
            <person name="Singh A."/>
            <person name="Wilkins M.J."/>
            <person name="Williams K.H."/>
            <person name="Banfield J.F."/>
        </authorList>
    </citation>
    <scope>NUCLEOTIDE SEQUENCE [LARGE SCALE GENOMIC DNA]</scope>
</reference>
<dbReference type="GO" id="GO:0008273">
    <property type="term" value="F:calcium, potassium:sodium antiporter activity"/>
    <property type="evidence" value="ECO:0007669"/>
    <property type="project" value="TreeGrafter"/>
</dbReference>
<dbReference type="PANTHER" id="PTHR10846">
    <property type="entry name" value="SODIUM/POTASSIUM/CALCIUM EXCHANGER"/>
    <property type="match status" value="1"/>
</dbReference>
<feature type="transmembrane region" description="Helical" evidence="5">
    <location>
        <begin position="128"/>
        <end position="145"/>
    </location>
</feature>
<keyword evidence="4 5" id="KW-0472">Membrane</keyword>
<evidence type="ECO:0000256" key="3">
    <source>
        <dbReference type="ARBA" id="ARBA00022989"/>
    </source>
</evidence>
<feature type="transmembrane region" description="Helical" evidence="5">
    <location>
        <begin position="69"/>
        <end position="93"/>
    </location>
</feature>
<feature type="transmembrane region" description="Helical" evidence="5">
    <location>
        <begin position="295"/>
        <end position="312"/>
    </location>
</feature>
<keyword evidence="2 5" id="KW-0812">Transmembrane</keyword>
<accession>A0A0G0JAB5</accession>
<organism evidence="7 8">
    <name type="scientific">Candidatus Roizmanbacteria bacterium GW2011_GWC2_37_13</name>
    <dbReference type="NCBI Taxonomy" id="1618486"/>
    <lineage>
        <taxon>Bacteria</taxon>
        <taxon>Candidatus Roizmaniibacteriota</taxon>
    </lineage>
</organism>
<dbReference type="PANTHER" id="PTHR10846:SF8">
    <property type="entry name" value="INNER MEMBRANE PROTEIN YRBG"/>
    <property type="match status" value="1"/>
</dbReference>
<dbReference type="InterPro" id="IPR004837">
    <property type="entry name" value="NaCa_Exmemb"/>
</dbReference>